<organism evidence="11 12">
    <name type="scientific">Nesterenkonia cremea</name>
    <dbReference type="NCBI Taxonomy" id="1882340"/>
    <lineage>
        <taxon>Bacteria</taxon>
        <taxon>Bacillati</taxon>
        <taxon>Actinomycetota</taxon>
        <taxon>Actinomycetes</taxon>
        <taxon>Micrococcales</taxon>
        <taxon>Micrococcaceae</taxon>
        <taxon>Nesterenkonia</taxon>
    </lineage>
</organism>
<dbReference type="PROSITE" id="PS51186">
    <property type="entry name" value="GNAT"/>
    <property type="match status" value="1"/>
</dbReference>
<accession>A0A917AU01</accession>
<keyword evidence="12" id="KW-1185">Reference proteome</keyword>
<dbReference type="Gene3D" id="3.40.630.30">
    <property type="match status" value="1"/>
</dbReference>
<evidence type="ECO:0000256" key="9">
    <source>
        <dbReference type="RuleBase" id="RU365045"/>
    </source>
</evidence>
<comment type="similarity">
    <text evidence="3 9">Belongs to the acetyltransferase family. EctA subfamily.</text>
</comment>
<gene>
    <name evidence="9 11" type="primary">ectA</name>
    <name evidence="11" type="ORF">GCM10011401_23940</name>
</gene>
<keyword evidence="7 9" id="KW-0012">Acyltransferase</keyword>
<evidence type="ECO:0000256" key="7">
    <source>
        <dbReference type="ARBA" id="ARBA00023315"/>
    </source>
</evidence>
<sequence length="161" mass="18270">MPEVHYRTPSVHDASAVHQLVAETHMLDDNSWYYYAIFFRDFETTSMVVDVDNELAGFVTGYIRPGAPDTLFLWQTATTLNHGVTNLGLKLLEQLINSVQMTTNLNYVEATIDPENRAIAMQFRLLARSLGVESEQSILFDAADFHQLEHDEKLIRLGPIV</sequence>
<reference evidence="11" key="1">
    <citation type="journal article" date="2014" name="Int. J. Syst. Evol. Microbiol.">
        <title>Complete genome sequence of Corynebacterium casei LMG S-19264T (=DSM 44701T), isolated from a smear-ripened cheese.</title>
        <authorList>
            <consortium name="US DOE Joint Genome Institute (JGI-PGF)"/>
            <person name="Walter F."/>
            <person name="Albersmeier A."/>
            <person name="Kalinowski J."/>
            <person name="Ruckert C."/>
        </authorList>
    </citation>
    <scope>NUCLEOTIDE SEQUENCE</scope>
    <source>
        <strain evidence="11">CGMCC 1.15388</strain>
    </source>
</reference>
<name>A0A917AU01_9MICC</name>
<evidence type="ECO:0000256" key="1">
    <source>
        <dbReference type="ARBA" id="ARBA00003741"/>
    </source>
</evidence>
<evidence type="ECO:0000256" key="8">
    <source>
        <dbReference type="ARBA" id="ARBA00048924"/>
    </source>
</evidence>
<evidence type="ECO:0000256" key="6">
    <source>
        <dbReference type="ARBA" id="ARBA00022679"/>
    </source>
</evidence>
<comment type="pathway">
    <text evidence="2 9">Amine and polyamine biosynthesis; ectoine biosynthesis; L-ectoine from L-aspartate 4-semialdehyde: step 2/3.</text>
</comment>
<dbReference type="EC" id="2.3.1.178" evidence="4 9"/>
<dbReference type="InterPro" id="IPR016181">
    <property type="entry name" value="Acyl_CoA_acyltransferase"/>
</dbReference>
<dbReference type="SUPFAM" id="SSF55729">
    <property type="entry name" value="Acyl-CoA N-acyltransferases (Nat)"/>
    <property type="match status" value="1"/>
</dbReference>
<comment type="catalytic activity">
    <reaction evidence="8 9">
        <text>L-2,4-diaminobutanoate + acetyl-CoA = (2S)-4-acetamido-2-aminobutanoate + CoA + H(+)</text>
        <dbReference type="Rhea" id="RHEA:16901"/>
        <dbReference type="ChEBI" id="CHEBI:15378"/>
        <dbReference type="ChEBI" id="CHEBI:57287"/>
        <dbReference type="ChEBI" id="CHEBI:57288"/>
        <dbReference type="ChEBI" id="CHEBI:58761"/>
        <dbReference type="ChEBI" id="CHEBI:58929"/>
        <dbReference type="EC" id="2.3.1.178"/>
    </reaction>
</comment>
<dbReference type="Pfam" id="PF00583">
    <property type="entry name" value="Acetyltransf_1"/>
    <property type="match status" value="1"/>
</dbReference>
<dbReference type="InterPro" id="IPR012772">
    <property type="entry name" value="Ectoine_EctA"/>
</dbReference>
<dbReference type="GO" id="GO:0019491">
    <property type="term" value="P:ectoine biosynthetic process"/>
    <property type="evidence" value="ECO:0007669"/>
    <property type="project" value="InterPro"/>
</dbReference>
<evidence type="ECO:0000256" key="5">
    <source>
        <dbReference type="ARBA" id="ARBA00017935"/>
    </source>
</evidence>
<dbReference type="Proteomes" id="UP000633136">
    <property type="component" value="Unassembled WGS sequence"/>
</dbReference>
<evidence type="ECO:0000256" key="2">
    <source>
        <dbReference type="ARBA" id="ARBA00004978"/>
    </source>
</evidence>
<keyword evidence="6 9" id="KW-0808">Transferase</keyword>
<evidence type="ECO:0000256" key="4">
    <source>
        <dbReference type="ARBA" id="ARBA00012355"/>
    </source>
</evidence>
<evidence type="ECO:0000256" key="3">
    <source>
        <dbReference type="ARBA" id="ARBA00010712"/>
    </source>
</evidence>
<evidence type="ECO:0000259" key="10">
    <source>
        <dbReference type="PROSITE" id="PS51186"/>
    </source>
</evidence>
<dbReference type="AlphaFoldDB" id="A0A917AU01"/>
<dbReference type="EMBL" id="BMIS01000013">
    <property type="protein sequence ID" value="GGE75806.1"/>
    <property type="molecule type" value="Genomic_DNA"/>
</dbReference>
<comment type="function">
    <text evidence="1 9">Catalyzes the acetylation of L-2,4-diaminobutyrate (DABA) to gamma-N-acetyl-alpha,gamma-diaminobutyric acid (ADABA) with acetyl coenzyme A.</text>
</comment>
<dbReference type="InterPro" id="IPR000182">
    <property type="entry name" value="GNAT_dom"/>
</dbReference>
<dbReference type="RefSeq" id="WP_188686046.1">
    <property type="nucleotide sequence ID" value="NZ_BMIS01000013.1"/>
</dbReference>
<feature type="domain" description="N-acetyltransferase" evidence="10">
    <location>
        <begin position="4"/>
        <end position="158"/>
    </location>
</feature>
<dbReference type="NCBIfam" id="TIGR02406">
    <property type="entry name" value="ectoine_EctA"/>
    <property type="match status" value="1"/>
</dbReference>
<proteinExistence type="inferred from homology"/>
<protein>
    <recommendedName>
        <fullName evidence="5 9">L-2,4-diaminobutyric acid acetyltransferase</fullName>
        <shortName evidence="9">DABA acetyltransferase</shortName>
        <ecNumber evidence="4 9">2.3.1.178</ecNumber>
    </recommendedName>
</protein>
<comment type="caution">
    <text evidence="11">The sequence shown here is derived from an EMBL/GenBank/DDBJ whole genome shotgun (WGS) entry which is preliminary data.</text>
</comment>
<evidence type="ECO:0000313" key="11">
    <source>
        <dbReference type="EMBL" id="GGE75806.1"/>
    </source>
</evidence>
<reference evidence="11" key="2">
    <citation type="submission" date="2020-09" db="EMBL/GenBank/DDBJ databases">
        <authorList>
            <person name="Sun Q."/>
            <person name="Zhou Y."/>
        </authorList>
    </citation>
    <scope>NUCLEOTIDE SEQUENCE</scope>
    <source>
        <strain evidence="11">CGMCC 1.15388</strain>
    </source>
</reference>
<dbReference type="GO" id="GO:0033816">
    <property type="term" value="F:diaminobutyrate acetyltransferase activity"/>
    <property type="evidence" value="ECO:0007669"/>
    <property type="project" value="UniProtKB-EC"/>
</dbReference>
<evidence type="ECO:0000313" key="12">
    <source>
        <dbReference type="Proteomes" id="UP000633136"/>
    </source>
</evidence>